<keyword evidence="10" id="KW-1185">Reference proteome</keyword>
<feature type="compositionally biased region" description="Low complexity" evidence="7">
    <location>
        <begin position="76"/>
        <end position="97"/>
    </location>
</feature>
<evidence type="ECO:0000256" key="7">
    <source>
        <dbReference type="SAM" id="MobiDB-lite"/>
    </source>
</evidence>
<comment type="catalytic activity">
    <reaction evidence="6">
        <text>(3S)-3-hydroxy-3-methylglutaryl-CoA = acetoacetate + acetyl-CoA</text>
        <dbReference type="Rhea" id="RHEA:24404"/>
        <dbReference type="ChEBI" id="CHEBI:13705"/>
        <dbReference type="ChEBI" id="CHEBI:43074"/>
        <dbReference type="ChEBI" id="CHEBI:57288"/>
        <dbReference type="EC" id="4.1.3.4"/>
    </reaction>
</comment>
<proteinExistence type="inferred from homology"/>
<dbReference type="InterPro" id="IPR000891">
    <property type="entry name" value="PYR_CT"/>
</dbReference>
<keyword evidence="4" id="KW-0479">Metal-binding</keyword>
<evidence type="ECO:0000313" key="10">
    <source>
        <dbReference type="Proteomes" id="UP001373714"/>
    </source>
</evidence>
<evidence type="ECO:0000256" key="3">
    <source>
        <dbReference type="ARBA" id="ARBA00012910"/>
    </source>
</evidence>
<dbReference type="PROSITE" id="PS50991">
    <property type="entry name" value="PYR_CT"/>
    <property type="match status" value="1"/>
</dbReference>
<dbReference type="NCBIfam" id="NF004283">
    <property type="entry name" value="PRK05692.1"/>
    <property type="match status" value="1"/>
</dbReference>
<evidence type="ECO:0000256" key="5">
    <source>
        <dbReference type="ARBA" id="ARBA00023239"/>
    </source>
</evidence>
<dbReference type="FunFam" id="3.20.20.70:FF:000071">
    <property type="entry name" value="Hydroxymethylglutaryl-CoA lyase"/>
    <property type="match status" value="1"/>
</dbReference>
<gene>
    <name evidence="9" type="ORF">TWF730_006478</name>
</gene>
<dbReference type="PANTHER" id="PTHR42738">
    <property type="entry name" value="HYDROXYMETHYLGLUTARYL-COA LYASE"/>
    <property type="match status" value="1"/>
</dbReference>
<name>A0AAV9VFW2_9PEZI</name>
<dbReference type="Pfam" id="PF00682">
    <property type="entry name" value="HMGL-like"/>
    <property type="match status" value="1"/>
</dbReference>
<evidence type="ECO:0000259" key="8">
    <source>
        <dbReference type="PROSITE" id="PS50991"/>
    </source>
</evidence>
<accession>A0AAV9VFW2</accession>
<dbReference type="AlphaFoldDB" id="A0AAV9VFW2"/>
<dbReference type="SUPFAM" id="SSF51569">
    <property type="entry name" value="Aldolase"/>
    <property type="match status" value="1"/>
</dbReference>
<comment type="pathway">
    <text evidence="1">Metabolic intermediate metabolism; (S)-3-hydroxy-3-methylglutaryl-CoA degradation; acetoacetate from (S)-3-hydroxy-3-methylglutaryl-CoA: step 1/1.</text>
</comment>
<dbReference type="InterPro" id="IPR000138">
    <property type="entry name" value="HMG_CoA_lyase_AS"/>
</dbReference>
<dbReference type="GO" id="GO:0046951">
    <property type="term" value="P:ketone body biosynthetic process"/>
    <property type="evidence" value="ECO:0007669"/>
    <property type="project" value="TreeGrafter"/>
</dbReference>
<evidence type="ECO:0000256" key="2">
    <source>
        <dbReference type="ARBA" id="ARBA00009405"/>
    </source>
</evidence>
<feature type="domain" description="Pyruvate carboxyltransferase" evidence="8">
    <location>
        <begin position="108"/>
        <end position="401"/>
    </location>
</feature>
<evidence type="ECO:0000313" key="9">
    <source>
        <dbReference type="EMBL" id="KAK6360332.1"/>
    </source>
</evidence>
<comment type="caution">
    <text evidence="9">The sequence shown here is derived from an EMBL/GenBank/DDBJ whole genome shotgun (WGS) entry which is preliminary data.</text>
</comment>
<evidence type="ECO:0000256" key="6">
    <source>
        <dbReference type="ARBA" id="ARBA00049877"/>
    </source>
</evidence>
<evidence type="ECO:0000256" key="1">
    <source>
        <dbReference type="ARBA" id="ARBA00005143"/>
    </source>
</evidence>
<dbReference type="InterPro" id="IPR013785">
    <property type="entry name" value="Aldolase_TIM"/>
</dbReference>
<dbReference type="EC" id="4.1.3.4" evidence="3"/>
<organism evidence="9 10">
    <name type="scientific">Orbilia blumenaviensis</name>
    <dbReference type="NCBI Taxonomy" id="1796055"/>
    <lineage>
        <taxon>Eukaryota</taxon>
        <taxon>Fungi</taxon>
        <taxon>Dikarya</taxon>
        <taxon>Ascomycota</taxon>
        <taxon>Pezizomycotina</taxon>
        <taxon>Orbiliomycetes</taxon>
        <taxon>Orbiliales</taxon>
        <taxon>Orbiliaceae</taxon>
        <taxon>Orbilia</taxon>
    </lineage>
</organism>
<dbReference type="InterPro" id="IPR043594">
    <property type="entry name" value="HMGL"/>
</dbReference>
<dbReference type="EMBL" id="JAVHNS010000003">
    <property type="protein sequence ID" value="KAK6360332.1"/>
    <property type="molecule type" value="Genomic_DNA"/>
</dbReference>
<dbReference type="GO" id="GO:0004419">
    <property type="term" value="F:hydroxymethylglutaryl-CoA lyase activity"/>
    <property type="evidence" value="ECO:0007669"/>
    <property type="project" value="UniProtKB-EC"/>
</dbReference>
<reference evidence="9 10" key="1">
    <citation type="submission" date="2019-10" db="EMBL/GenBank/DDBJ databases">
        <authorList>
            <person name="Palmer J.M."/>
        </authorList>
    </citation>
    <scope>NUCLEOTIDE SEQUENCE [LARGE SCALE GENOMIC DNA]</scope>
    <source>
        <strain evidence="9 10">TWF730</strain>
    </source>
</reference>
<evidence type="ECO:0000256" key="4">
    <source>
        <dbReference type="ARBA" id="ARBA00022723"/>
    </source>
</evidence>
<keyword evidence="5" id="KW-0456">Lyase</keyword>
<dbReference type="Proteomes" id="UP001373714">
    <property type="component" value="Unassembled WGS sequence"/>
</dbReference>
<dbReference type="GO" id="GO:0046872">
    <property type="term" value="F:metal ion binding"/>
    <property type="evidence" value="ECO:0007669"/>
    <property type="project" value="UniProtKB-KW"/>
</dbReference>
<dbReference type="PROSITE" id="PS01062">
    <property type="entry name" value="HMG_COA_LYASE"/>
    <property type="match status" value="1"/>
</dbReference>
<dbReference type="PANTHER" id="PTHR42738:SF7">
    <property type="entry name" value="HYDROXYMETHYLGLUTARYL-COA LYASE"/>
    <property type="match status" value="1"/>
</dbReference>
<dbReference type="GO" id="GO:0006552">
    <property type="term" value="P:L-leucine catabolic process"/>
    <property type="evidence" value="ECO:0007669"/>
    <property type="project" value="TreeGrafter"/>
</dbReference>
<dbReference type="CDD" id="cd07938">
    <property type="entry name" value="DRE_TIM_HMGL"/>
    <property type="match status" value="1"/>
</dbReference>
<comment type="similarity">
    <text evidence="2">Belongs to the HMG-CoA lyase family.</text>
</comment>
<sequence>MFCASKHIFGRLALVSKTISQHATHNTSTSSILSPTSTSASTSLMRPSFFPSRALTHSRLFASVRDLYYYSSSLSSSSSASASSSSLSSSSSSATSTDGENNNNNDFVKIVEVGPRDGLQNEKAIVPLQTKIKLIERLSTTGLRVIEAGSFVAPKWVPQMADSTSILAHLLRNPPPAPQPVTYPFLVPNLKGLESALPHNSNSGAAVAEEAEVKGVESKGASEISIFASASEGFSLKNLNCSIATSFDRFAPVVAKALQNGIKVRGYVSMVISCPYSGDTPPEKVVEVTKRLLDMGCYEVSLGDTTGVGNPYTVDVLMKALIEAGVPVEKLACHFHDTYGQAIVNCMVGLANGVRVFDSSVAGLGGCPYAKGATGNVATEDLVYFLHSVGMKTGVDLEKVSEVGAWISDAIGRKNNSKVGPALLARKPETPASS</sequence>
<protein>
    <recommendedName>
        <fullName evidence="3">hydroxymethylglutaryl-CoA lyase</fullName>
        <ecNumber evidence="3">4.1.3.4</ecNumber>
    </recommendedName>
</protein>
<feature type="region of interest" description="Disordered" evidence="7">
    <location>
        <begin position="76"/>
        <end position="105"/>
    </location>
</feature>
<dbReference type="Gene3D" id="3.20.20.70">
    <property type="entry name" value="Aldolase class I"/>
    <property type="match status" value="1"/>
</dbReference>